<dbReference type="AlphaFoldDB" id="A0A016TZD1"/>
<evidence type="ECO:0000313" key="3">
    <source>
        <dbReference type="Proteomes" id="UP000024635"/>
    </source>
</evidence>
<accession>A0A016TZD1</accession>
<dbReference type="EMBL" id="JARK01001405">
    <property type="protein sequence ID" value="EYC07708.1"/>
    <property type="molecule type" value="Genomic_DNA"/>
</dbReference>
<comment type="caution">
    <text evidence="2">The sequence shown here is derived from an EMBL/GenBank/DDBJ whole genome shotgun (WGS) entry which is preliminary data.</text>
</comment>
<sequence length="88" mass="9791">MEAQSSILAMNPPSGSVLTQKQRRPCNLGVSHVSPSLRSFAFMYKSRDYPYLQWASMAVTYPRIWKARGATTPRKQDSPPGQQTVGCS</sequence>
<feature type="region of interest" description="Disordered" evidence="1">
    <location>
        <begin position="68"/>
        <end position="88"/>
    </location>
</feature>
<dbReference type="Proteomes" id="UP000024635">
    <property type="component" value="Unassembled WGS sequence"/>
</dbReference>
<evidence type="ECO:0000256" key="1">
    <source>
        <dbReference type="SAM" id="MobiDB-lite"/>
    </source>
</evidence>
<name>A0A016TZD1_9BILA</name>
<proteinExistence type="predicted"/>
<feature type="compositionally biased region" description="Polar residues" evidence="1">
    <location>
        <begin position="79"/>
        <end position="88"/>
    </location>
</feature>
<reference evidence="3" key="1">
    <citation type="journal article" date="2015" name="Nat. Genet.">
        <title>The genome and transcriptome of the zoonotic hookworm Ancylostoma ceylanicum identify infection-specific gene families.</title>
        <authorList>
            <person name="Schwarz E.M."/>
            <person name="Hu Y."/>
            <person name="Antoshechkin I."/>
            <person name="Miller M.M."/>
            <person name="Sternberg P.W."/>
            <person name="Aroian R.V."/>
        </authorList>
    </citation>
    <scope>NUCLEOTIDE SEQUENCE</scope>
    <source>
        <strain evidence="3">HY135</strain>
    </source>
</reference>
<evidence type="ECO:0000313" key="2">
    <source>
        <dbReference type="EMBL" id="EYC07708.1"/>
    </source>
</evidence>
<organism evidence="2 3">
    <name type="scientific">Ancylostoma ceylanicum</name>
    <dbReference type="NCBI Taxonomy" id="53326"/>
    <lineage>
        <taxon>Eukaryota</taxon>
        <taxon>Metazoa</taxon>
        <taxon>Ecdysozoa</taxon>
        <taxon>Nematoda</taxon>
        <taxon>Chromadorea</taxon>
        <taxon>Rhabditida</taxon>
        <taxon>Rhabditina</taxon>
        <taxon>Rhabditomorpha</taxon>
        <taxon>Strongyloidea</taxon>
        <taxon>Ancylostomatidae</taxon>
        <taxon>Ancylostomatinae</taxon>
        <taxon>Ancylostoma</taxon>
    </lineage>
</organism>
<gene>
    <name evidence="2" type="primary">Acey_s0069.g358</name>
    <name evidence="2" type="ORF">Y032_0069g358</name>
</gene>
<feature type="compositionally biased region" description="Polar residues" evidence="1">
    <location>
        <begin position="1"/>
        <end position="20"/>
    </location>
</feature>
<protein>
    <submittedName>
        <fullName evidence="2">Uncharacterized protein</fullName>
    </submittedName>
</protein>
<keyword evidence="3" id="KW-1185">Reference proteome</keyword>
<feature type="region of interest" description="Disordered" evidence="1">
    <location>
        <begin position="1"/>
        <end position="23"/>
    </location>
</feature>